<proteinExistence type="predicted"/>
<dbReference type="SUPFAM" id="SSF117396">
    <property type="entry name" value="TM1631-like"/>
    <property type="match status" value="1"/>
</dbReference>
<dbReference type="Gene3D" id="3.20.20.410">
    <property type="entry name" value="Protein of unknown function UPF0759"/>
    <property type="match status" value="1"/>
</dbReference>
<organism evidence="1">
    <name type="scientific">Roseihalotalea indica</name>
    <dbReference type="NCBI Taxonomy" id="2867963"/>
    <lineage>
        <taxon>Bacteria</taxon>
        <taxon>Pseudomonadati</taxon>
        <taxon>Bacteroidota</taxon>
        <taxon>Cytophagia</taxon>
        <taxon>Cytophagales</taxon>
        <taxon>Catalimonadaceae</taxon>
        <taxon>Roseihalotalea</taxon>
    </lineage>
</organism>
<protein>
    <submittedName>
        <fullName evidence="1">DUF72 domain-containing protein</fullName>
    </submittedName>
</protein>
<name>A0AA49GT56_9BACT</name>
<dbReference type="InterPro" id="IPR036520">
    <property type="entry name" value="UPF0759_sf"/>
</dbReference>
<reference evidence="1" key="2">
    <citation type="journal article" date="2024" name="Antonie Van Leeuwenhoek">
        <title>Roseihalotalea indica gen. nov., sp. nov., a halophilic Bacteroidetes from mesopelagic Southwest Indian Ocean with higher carbohydrate metabolic potential.</title>
        <authorList>
            <person name="Chen B."/>
            <person name="Zhang M."/>
            <person name="Lin D."/>
            <person name="Ye J."/>
            <person name="Tang K."/>
        </authorList>
    </citation>
    <scope>NUCLEOTIDE SEQUENCE</scope>
    <source>
        <strain evidence="1">TK19036</strain>
    </source>
</reference>
<sequence>MSIHIGTSGWSYNHWEHVLYPPGTSPYHRLGYYLEHFQTVELNASYYRWPRDTTFKSWRRRLPEGFLMSVKAPRGLTHAKKLYGPERWISTIQKCWHALLEKRGILLVQLSPLFEYDYERLTYFLQQLPWWMRTTVEFRHPSWHREEVFQLLEQYQVAYCIMSGAYLPCILRTTAPFVYIRLHGPDHHHLYGGSYADQDLSWWADRMREWQYQGKEVFAYFNNDGGGNAVRNAWKLKELVYR</sequence>
<accession>A0AA49GT56</accession>
<dbReference type="PANTHER" id="PTHR30348">
    <property type="entry name" value="UNCHARACTERIZED PROTEIN YECE"/>
    <property type="match status" value="1"/>
</dbReference>
<reference evidence="1" key="1">
    <citation type="journal article" date="2023" name="Comput. Struct. Biotechnol. J.">
        <title>Discovery of a novel marine Bacteroidetes with a rich repertoire of carbohydrate-active enzymes.</title>
        <authorList>
            <person name="Chen B."/>
            <person name="Liu G."/>
            <person name="Chen Q."/>
            <person name="Wang H."/>
            <person name="Liu L."/>
            <person name="Tang K."/>
        </authorList>
    </citation>
    <scope>NUCLEOTIDE SEQUENCE</scope>
    <source>
        <strain evidence="1">TK19036</strain>
    </source>
</reference>
<dbReference type="InterPro" id="IPR002763">
    <property type="entry name" value="DUF72"/>
</dbReference>
<dbReference type="EMBL" id="CP120682">
    <property type="protein sequence ID" value="WKN39228.1"/>
    <property type="molecule type" value="Genomic_DNA"/>
</dbReference>
<dbReference type="PANTHER" id="PTHR30348:SF4">
    <property type="entry name" value="DUF72 DOMAIN-CONTAINING PROTEIN"/>
    <property type="match status" value="1"/>
</dbReference>
<gene>
    <name evidence="1" type="ORF">K4G66_11045</name>
</gene>
<dbReference type="Pfam" id="PF01904">
    <property type="entry name" value="DUF72"/>
    <property type="match status" value="1"/>
</dbReference>
<evidence type="ECO:0000313" key="1">
    <source>
        <dbReference type="EMBL" id="WKN39228.1"/>
    </source>
</evidence>
<dbReference type="AlphaFoldDB" id="A0AA49GT56"/>